<dbReference type="InterPro" id="IPR006427">
    <property type="entry name" value="Portal_HK97"/>
</dbReference>
<dbReference type="NCBIfam" id="TIGR01537">
    <property type="entry name" value="portal_HK97"/>
    <property type="match status" value="1"/>
</dbReference>
<dbReference type="EMBL" id="LOJW01000040">
    <property type="protein sequence ID" value="OOW67433.1"/>
    <property type="molecule type" value="Genomic_DNA"/>
</dbReference>
<evidence type="ECO:0000256" key="1">
    <source>
        <dbReference type="SAM" id="MobiDB-lite"/>
    </source>
</evidence>
<evidence type="ECO:0000313" key="2">
    <source>
        <dbReference type="EMBL" id="OOW67433.1"/>
    </source>
</evidence>
<feature type="compositionally biased region" description="Acidic residues" evidence="1">
    <location>
        <begin position="437"/>
        <end position="451"/>
    </location>
</feature>
<feature type="region of interest" description="Disordered" evidence="1">
    <location>
        <begin position="422"/>
        <end position="457"/>
    </location>
</feature>
<name>A0A1T1NWC5_9XANT</name>
<sequence>MNGFSPRELAIEAGVRTYGSDYLKALAPVDAGSGRNGWQPLVREPFAGAWQKNMEERHDTVLSYPTLYACVNRINSDIGKLPFVLKIEGEDGIWRNDEANTAYWPVLRKPNAYQTAQQFRESWMLSKLVQGNTYVLKGRDERGVVNRLWVLDPSRVQPMVAESGDVFYQLNYGSPNNLLPDGYPGDQLVVPSSEIIHDRMNCFHHQLIGVPPLCAANWAAVKNLKILKDSTTFFSNGANPGGILTAPAGMSETDATEVKNYWNTSFQGSNAGKVAVIGADMKFTPFAFKAADSQLVEQMRYSDEQVCQPFGIPPFKIGIGSIPAGLAVDDLNQLYYSDALQAHIEAMEALLDDGLGIKRPRGVELDLEPLLRMDVGKQAEVESKLVEGEIKTSNEARKVFNLAPIDGGDTIYKQQQDYPISEIRNNKLPPVSTAPDPADDSESEEPQPDASDDARALAQENFMLRALVAARAEVFRNA</sequence>
<accession>A0A1T1NWC5</accession>
<organism evidence="2 3">
    <name type="scientific">Xanthomonas axonopodis pv. melhusii</name>
    <dbReference type="NCBI Taxonomy" id="487834"/>
    <lineage>
        <taxon>Bacteria</taxon>
        <taxon>Pseudomonadati</taxon>
        <taxon>Pseudomonadota</taxon>
        <taxon>Gammaproteobacteria</taxon>
        <taxon>Lysobacterales</taxon>
        <taxon>Lysobacteraceae</taxon>
        <taxon>Xanthomonas</taxon>
    </lineage>
</organism>
<dbReference type="InterPro" id="IPR006944">
    <property type="entry name" value="Phage/GTA_portal"/>
</dbReference>
<dbReference type="Proteomes" id="UP000190559">
    <property type="component" value="Unassembled WGS sequence"/>
</dbReference>
<dbReference type="Pfam" id="PF04860">
    <property type="entry name" value="Phage_portal"/>
    <property type="match status" value="1"/>
</dbReference>
<dbReference type="RefSeq" id="WP_078564767.1">
    <property type="nucleotide sequence ID" value="NZ_LOJW01000040.1"/>
</dbReference>
<proteinExistence type="predicted"/>
<gene>
    <name evidence="2" type="ORF">Xmlh_17365</name>
</gene>
<protein>
    <submittedName>
        <fullName evidence="2">Phage portal protein</fullName>
    </submittedName>
</protein>
<comment type="caution">
    <text evidence="2">The sequence shown here is derived from an EMBL/GenBank/DDBJ whole genome shotgun (WGS) entry which is preliminary data.</text>
</comment>
<dbReference type="AlphaFoldDB" id="A0A1T1NWC5"/>
<reference evidence="2 3" key="1">
    <citation type="submission" date="2015-12" db="EMBL/GenBank/DDBJ databases">
        <authorList>
            <person name="Shamseldin A."/>
            <person name="Moawad H."/>
            <person name="Abd El-Rahim W.M."/>
            <person name="Sadowsky M.J."/>
        </authorList>
    </citation>
    <scope>NUCLEOTIDE SEQUENCE [LARGE SCALE GENOMIC DNA]</scope>
    <source>
        <strain evidence="2 3">LMG9050</strain>
    </source>
</reference>
<evidence type="ECO:0000313" key="3">
    <source>
        <dbReference type="Proteomes" id="UP000190559"/>
    </source>
</evidence>